<accession>A0AA86RX30</accession>
<dbReference type="Proteomes" id="UP001189624">
    <property type="component" value="Chromosome 2"/>
</dbReference>
<reference evidence="2" key="1">
    <citation type="submission" date="2023-10" db="EMBL/GenBank/DDBJ databases">
        <authorList>
            <person name="Domelevo Entfellner J.-B."/>
        </authorList>
    </citation>
    <scope>NUCLEOTIDE SEQUENCE</scope>
</reference>
<dbReference type="AlphaFoldDB" id="A0AA86RX30"/>
<feature type="compositionally biased region" description="Low complexity" evidence="1">
    <location>
        <begin position="1"/>
        <end position="16"/>
    </location>
</feature>
<protein>
    <submittedName>
        <fullName evidence="2">Uncharacterized protein</fullName>
    </submittedName>
</protein>
<evidence type="ECO:0000313" key="3">
    <source>
        <dbReference type="Proteomes" id="UP001189624"/>
    </source>
</evidence>
<organism evidence="2 3">
    <name type="scientific">Sphenostylis stenocarpa</name>
    <dbReference type="NCBI Taxonomy" id="92480"/>
    <lineage>
        <taxon>Eukaryota</taxon>
        <taxon>Viridiplantae</taxon>
        <taxon>Streptophyta</taxon>
        <taxon>Embryophyta</taxon>
        <taxon>Tracheophyta</taxon>
        <taxon>Spermatophyta</taxon>
        <taxon>Magnoliopsida</taxon>
        <taxon>eudicotyledons</taxon>
        <taxon>Gunneridae</taxon>
        <taxon>Pentapetalae</taxon>
        <taxon>rosids</taxon>
        <taxon>fabids</taxon>
        <taxon>Fabales</taxon>
        <taxon>Fabaceae</taxon>
        <taxon>Papilionoideae</taxon>
        <taxon>50 kb inversion clade</taxon>
        <taxon>NPAAA clade</taxon>
        <taxon>indigoferoid/millettioid clade</taxon>
        <taxon>Phaseoleae</taxon>
        <taxon>Sphenostylis</taxon>
    </lineage>
</organism>
<dbReference type="EMBL" id="OY731399">
    <property type="protein sequence ID" value="CAJ1933084.1"/>
    <property type="molecule type" value="Genomic_DNA"/>
</dbReference>
<gene>
    <name evidence="2" type="ORF">AYBTSS11_LOCUS6148</name>
</gene>
<keyword evidence="3" id="KW-1185">Reference proteome</keyword>
<feature type="region of interest" description="Disordered" evidence="1">
    <location>
        <begin position="1"/>
        <end position="29"/>
    </location>
</feature>
<evidence type="ECO:0000256" key="1">
    <source>
        <dbReference type="SAM" id="MobiDB-lite"/>
    </source>
</evidence>
<name>A0AA86RX30_9FABA</name>
<proteinExistence type="predicted"/>
<dbReference type="Gramene" id="rna-AYBTSS11_LOCUS6148">
    <property type="protein sequence ID" value="CAJ1933084.1"/>
    <property type="gene ID" value="gene-AYBTSS11_LOCUS6148"/>
</dbReference>
<evidence type="ECO:0000313" key="2">
    <source>
        <dbReference type="EMBL" id="CAJ1933084.1"/>
    </source>
</evidence>
<sequence>MSLDVGMDGGDTVVVRGSGGEGRRDSKVPDKTLIEKPQLLHRNLAAGRLVDFLLGRGHLEGPGRLRRS</sequence>